<dbReference type="GO" id="GO:0034237">
    <property type="term" value="F:protein kinase A regulatory subunit binding"/>
    <property type="evidence" value="ECO:0007669"/>
    <property type="project" value="TreeGrafter"/>
</dbReference>
<dbReference type="AlphaFoldDB" id="A0A2J7PS75"/>
<dbReference type="STRING" id="105785.A0A2J7PS75"/>
<protein>
    <recommendedName>
        <fullName evidence="2">A-kinase anchor protein 7-like phosphoesterase domain-containing protein</fullName>
    </recommendedName>
</protein>
<dbReference type="PANTHER" id="PTHR15934:SF2">
    <property type="entry name" value="A-KINASE ANCHOR PROTEIN 7-LIKE PHOSPHOESTERASE DOMAIN-CONTAINING PROTEIN"/>
    <property type="match status" value="1"/>
</dbReference>
<organism evidence="3 4">
    <name type="scientific">Cryptotermes secundus</name>
    <dbReference type="NCBI Taxonomy" id="105785"/>
    <lineage>
        <taxon>Eukaryota</taxon>
        <taxon>Metazoa</taxon>
        <taxon>Ecdysozoa</taxon>
        <taxon>Arthropoda</taxon>
        <taxon>Hexapoda</taxon>
        <taxon>Insecta</taxon>
        <taxon>Pterygota</taxon>
        <taxon>Neoptera</taxon>
        <taxon>Polyneoptera</taxon>
        <taxon>Dictyoptera</taxon>
        <taxon>Blattodea</taxon>
        <taxon>Blattoidea</taxon>
        <taxon>Termitoidae</taxon>
        <taxon>Kalotermitidae</taxon>
        <taxon>Cryptotermitinae</taxon>
        <taxon>Cryptotermes</taxon>
    </lineage>
</organism>
<dbReference type="InterPro" id="IPR019510">
    <property type="entry name" value="AKAP7-like_phosphoesterase"/>
</dbReference>
<feature type="compositionally biased region" description="Basic and acidic residues" evidence="1">
    <location>
        <begin position="49"/>
        <end position="61"/>
    </location>
</feature>
<dbReference type="GO" id="GO:0010738">
    <property type="term" value="P:regulation of protein kinase A signaling"/>
    <property type="evidence" value="ECO:0007669"/>
    <property type="project" value="TreeGrafter"/>
</dbReference>
<name>A0A2J7PS75_9NEOP</name>
<dbReference type="SUPFAM" id="SSF55144">
    <property type="entry name" value="LigT-like"/>
    <property type="match status" value="1"/>
</dbReference>
<evidence type="ECO:0000313" key="3">
    <source>
        <dbReference type="EMBL" id="PNF19166.1"/>
    </source>
</evidence>
<feature type="compositionally biased region" description="Basic residues" evidence="1">
    <location>
        <begin position="62"/>
        <end position="74"/>
    </location>
</feature>
<dbReference type="InParanoid" id="A0A2J7PS75"/>
<keyword evidence="4" id="KW-1185">Reference proteome</keyword>
<evidence type="ECO:0000256" key="1">
    <source>
        <dbReference type="SAM" id="MobiDB-lite"/>
    </source>
</evidence>
<dbReference type="Pfam" id="PF10469">
    <property type="entry name" value="AKAP7_NLS"/>
    <property type="match status" value="1"/>
</dbReference>
<dbReference type="GO" id="GO:0005829">
    <property type="term" value="C:cytosol"/>
    <property type="evidence" value="ECO:0007669"/>
    <property type="project" value="TreeGrafter"/>
</dbReference>
<evidence type="ECO:0000259" key="2">
    <source>
        <dbReference type="Pfam" id="PF10469"/>
    </source>
</evidence>
<feature type="domain" description="A-kinase anchor protein 7-like phosphoesterase" evidence="2">
    <location>
        <begin position="87"/>
        <end position="283"/>
    </location>
</feature>
<gene>
    <name evidence="3" type="ORF">B7P43_G09786</name>
</gene>
<dbReference type="InterPro" id="IPR052641">
    <property type="entry name" value="AKAP7_isoform_gamma"/>
</dbReference>
<dbReference type="PANTHER" id="PTHR15934">
    <property type="entry name" value="RNA 2',3'-CYCLIC PHOSPHODIESTERASE"/>
    <property type="match status" value="1"/>
</dbReference>
<feature type="region of interest" description="Disordered" evidence="1">
    <location>
        <begin position="49"/>
        <end position="74"/>
    </location>
</feature>
<dbReference type="InterPro" id="IPR009097">
    <property type="entry name" value="Cyclic_Pdiesterase"/>
</dbReference>
<dbReference type="Proteomes" id="UP000235965">
    <property type="component" value="Unassembled WGS sequence"/>
</dbReference>
<accession>A0A2J7PS75</accession>
<dbReference type="OrthoDB" id="277832at2759"/>
<proteinExistence type="predicted"/>
<sequence length="382" mass="42820">MSLQENVTEEDLMLNILIDEGIELDAPAKSHCSQKRKAADLECEDNLKEKRSLERDSESANRYRRKRRSKKHLHVRDLGGKAMIPRPNYFVGIQVSNPEIHHVVKRIQEAILRKEPALCTAVVPVPTLHITLAVAHLPDIEYIGRAAEVVDKCGSIHREFFNKSASLHFSGLKTFSNEQVLFAGIQESEVLEEVQMMANDLEISFQELTGLPTKKGFKPHLTILKLSKDFKLRRKGMSKISSTLYSDMSDTVFGCQIVRGIQLLSMNKPKDGNGYYYCSHQLAFDVPHSEADDHSECCRKPLSVKPNLEKVSQLQCIMKHEKDVIKRKFHSLSLASLSSVFGKANEPSCKTDDSDSLLKTLLVVSFATVAIIAAVQGMSSSK</sequence>
<comment type="caution">
    <text evidence="3">The sequence shown here is derived from an EMBL/GenBank/DDBJ whole genome shotgun (WGS) entry which is preliminary data.</text>
</comment>
<evidence type="ECO:0000313" key="4">
    <source>
        <dbReference type="Proteomes" id="UP000235965"/>
    </source>
</evidence>
<reference evidence="3 4" key="1">
    <citation type="submission" date="2017-12" db="EMBL/GenBank/DDBJ databases">
        <title>Hemimetabolous genomes reveal molecular basis of termite eusociality.</title>
        <authorList>
            <person name="Harrison M.C."/>
            <person name="Jongepier E."/>
            <person name="Robertson H.M."/>
            <person name="Arning N."/>
            <person name="Bitard-Feildel T."/>
            <person name="Chao H."/>
            <person name="Childers C.P."/>
            <person name="Dinh H."/>
            <person name="Doddapaneni H."/>
            <person name="Dugan S."/>
            <person name="Gowin J."/>
            <person name="Greiner C."/>
            <person name="Han Y."/>
            <person name="Hu H."/>
            <person name="Hughes D.S.T."/>
            <person name="Huylmans A.-K."/>
            <person name="Kemena C."/>
            <person name="Kremer L.P.M."/>
            <person name="Lee S.L."/>
            <person name="Lopez-Ezquerra A."/>
            <person name="Mallet L."/>
            <person name="Monroy-Kuhn J.M."/>
            <person name="Moser A."/>
            <person name="Murali S.C."/>
            <person name="Muzny D.M."/>
            <person name="Otani S."/>
            <person name="Piulachs M.-D."/>
            <person name="Poelchau M."/>
            <person name="Qu J."/>
            <person name="Schaub F."/>
            <person name="Wada-Katsumata A."/>
            <person name="Worley K.C."/>
            <person name="Xie Q."/>
            <person name="Ylla G."/>
            <person name="Poulsen M."/>
            <person name="Gibbs R.A."/>
            <person name="Schal C."/>
            <person name="Richards S."/>
            <person name="Belles X."/>
            <person name="Korb J."/>
            <person name="Bornberg-Bauer E."/>
        </authorList>
    </citation>
    <scope>NUCLEOTIDE SEQUENCE [LARGE SCALE GENOMIC DNA]</scope>
    <source>
        <tissue evidence="3">Whole body</tissue>
    </source>
</reference>
<dbReference type="Gene3D" id="3.90.1140.10">
    <property type="entry name" value="Cyclic phosphodiesterase"/>
    <property type="match status" value="1"/>
</dbReference>
<dbReference type="EMBL" id="NEVH01021939">
    <property type="protein sequence ID" value="PNF19166.1"/>
    <property type="molecule type" value="Genomic_DNA"/>
</dbReference>